<organism evidence="1 2">
    <name type="scientific">Aspergillus melleus</name>
    <dbReference type="NCBI Taxonomy" id="138277"/>
    <lineage>
        <taxon>Eukaryota</taxon>
        <taxon>Fungi</taxon>
        <taxon>Dikarya</taxon>
        <taxon>Ascomycota</taxon>
        <taxon>Pezizomycotina</taxon>
        <taxon>Eurotiomycetes</taxon>
        <taxon>Eurotiomycetidae</taxon>
        <taxon>Eurotiales</taxon>
        <taxon>Aspergillaceae</taxon>
        <taxon>Aspergillus</taxon>
        <taxon>Aspergillus subgen. Circumdati</taxon>
    </lineage>
</organism>
<accession>A0ACC3APE1</accession>
<comment type="caution">
    <text evidence="1">The sequence shown here is derived from an EMBL/GenBank/DDBJ whole genome shotgun (WGS) entry which is preliminary data.</text>
</comment>
<proteinExistence type="predicted"/>
<evidence type="ECO:0000313" key="1">
    <source>
        <dbReference type="EMBL" id="KAK1139412.1"/>
    </source>
</evidence>
<keyword evidence="2" id="KW-1185">Reference proteome</keyword>
<evidence type="ECO:0000313" key="2">
    <source>
        <dbReference type="Proteomes" id="UP001177260"/>
    </source>
</evidence>
<reference evidence="1 2" key="1">
    <citation type="journal article" date="2023" name="ACS Omega">
        <title>Identification of the Neoaspergillic Acid Biosynthesis Gene Cluster by Establishing an In Vitro CRISPR-Ribonucleoprotein Genetic System in Aspergillus melleus.</title>
        <authorList>
            <person name="Yuan B."/>
            <person name="Grau M.F."/>
            <person name="Murata R.M."/>
            <person name="Torok T."/>
            <person name="Venkateswaran K."/>
            <person name="Stajich J.E."/>
            <person name="Wang C.C.C."/>
        </authorList>
    </citation>
    <scope>NUCLEOTIDE SEQUENCE [LARGE SCALE GENOMIC DNA]</scope>
    <source>
        <strain evidence="1 2">IMV 1140</strain>
    </source>
</reference>
<sequence length="274" mass="29009">MLKEDLVSVAQTDQLDKLRHLLDLEIAQNPQFLTSSSHPSTPAMDAACCAAARSNNPAALDILLDSGCLITLDALHLKHTAILDCILAHNWDINSTFSHGGNALTVAARSGDVELVQFLLSRGANPNSKSFANPFKDAIEMAAIAGSIPVADALLNAGAVLKGRSALTKAAGWGHVAMVAFLLERGAAIDEVPINPYIVGDPWEPDEKNALCEAAWRGQAVVVEFLLEKGADPSIRDTKGRSALELAKAGGDDEFCVKFAEPGGHESCVKLLDH</sequence>
<gene>
    <name evidence="1" type="ORF">N8T08_000775</name>
</gene>
<name>A0ACC3APE1_9EURO</name>
<dbReference type="Proteomes" id="UP001177260">
    <property type="component" value="Unassembled WGS sequence"/>
</dbReference>
<dbReference type="EMBL" id="JAOPJF010000108">
    <property type="protein sequence ID" value="KAK1139412.1"/>
    <property type="molecule type" value="Genomic_DNA"/>
</dbReference>
<protein>
    <submittedName>
        <fullName evidence="1">Uncharacterized protein</fullName>
    </submittedName>
</protein>